<feature type="transmembrane region" description="Helical" evidence="6">
    <location>
        <begin position="105"/>
        <end position="123"/>
    </location>
</feature>
<comment type="subcellular location">
    <subcellularLocation>
        <location evidence="1">Cell membrane</location>
        <topology evidence="1">Multi-pass membrane protein</topology>
    </subcellularLocation>
</comment>
<dbReference type="InterPro" id="IPR005495">
    <property type="entry name" value="LptG/LptF_permease"/>
</dbReference>
<dbReference type="Proteomes" id="UP000315440">
    <property type="component" value="Unassembled WGS sequence"/>
</dbReference>
<dbReference type="OrthoDB" id="262519at2"/>
<gene>
    <name evidence="7" type="ORF">Mal64_17090</name>
</gene>
<evidence type="ECO:0000256" key="2">
    <source>
        <dbReference type="ARBA" id="ARBA00022475"/>
    </source>
</evidence>
<dbReference type="EMBL" id="SJPQ01000002">
    <property type="protein sequence ID" value="TWT88230.1"/>
    <property type="molecule type" value="Genomic_DNA"/>
</dbReference>
<accession>A0A5C5ZM58</accession>
<organism evidence="7 8">
    <name type="scientific">Pseudobythopirellula maris</name>
    <dbReference type="NCBI Taxonomy" id="2527991"/>
    <lineage>
        <taxon>Bacteria</taxon>
        <taxon>Pseudomonadati</taxon>
        <taxon>Planctomycetota</taxon>
        <taxon>Planctomycetia</taxon>
        <taxon>Pirellulales</taxon>
        <taxon>Lacipirellulaceae</taxon>
        <taxon>Pseudobythopirellula</taxon>
    </lineage>
</organism>
<keyword evidence="5 6" id="KW-0472">Membrane</keyword>
<keyword evidence="2" id="KW-1003">Cell membrane</keyword>
<evidence type="ECO:0000256" key="1">
    <source>
        <dbReference type="ARBA" id="ARBA00004651"/>
    </source>
</evidence>
<feature type="transmembrane region" description="Helical" evidence="6">
    <location>
        <begin position="63"/>
        <end position="85"/>
    </location>
</feature>
<dbReference type="RefSeq" id="WP_146399111.1">
    <property type="nucleotide sequence ID" value="NZ_SJPQ01000002.1"/>
</dbReference>
<feature type="transmembrane region" description="Helical" evidence="6">
    <location>
        <begin position="9"/>
        <end position="31"/>
    </location>
</feature>
<keyword evidence="3 6" id="KW-0812">Transmembrane</keyword>
<feature type="transmembrane region" description="Helical" evidence="6">
    <location>
        <begin position="325"/>
        <end position="348"/>
    </location>
</feature>
<comment type="caution">
    <text evidence="7">The sequence shown here is derived from an EMBL/GenBank/DDBJ whole genome shotgun (WGS) entry which is preliminary data.</text>
</comment>
<dbReference type="PANTHER" id="PTHR33529:SF2">
    <property type="entry name" value="LIPOPOLYSACCHARIDE EXPORT SYSTEM PERMEASE PROTEIN LPTG"/>
    <property type="match status" value="1"/>
</dbReference>
<evidence type="ECO:0000256" key="3">
    <source>
        <dbReference type="ARBA" id="ARBA00022692"/>
    </source>
</evidence>
<dbReference type="PANTHER" id="PTHR33529">
    <property type="entry name" value="SLR0882 PROTEIN-RELATED"/>
    <property type="match status" value="1"/>
</dbReference>
<dbReference type="GO" id="GO:0043190">
    <property type="term" value="C:ATP-binding cassette (ABC) transporter complex"/>
    <property type="evidence" value="ECO:0007669"/>
    <property type="project" value="TreeGrafter"/>
</dbReference>
<evidence type="ECO:0000256" key="4">
    <source>
        <dbReference type="ARBA" id="ARBA00022989"/>
    </source>
</evidence>
<evidence type="ECO:0000256" key="5">
    <source>
        <dbReference type="ARBA" id="ARBA00023136"/>
    </source>
</evidence>
<keyword evidence="8" id="KW-1185">Reference proteome</keyword>
<name>A0A5C5ZM58_9BACT</name>
<keyword evidence="4 6" id="KW-1133">Transmembrane helix</keyword>
<dbReference type="GO" id="GO:0015920">
    <property type="term" value="P:lipopolysaccharide transport"/>
    <property type="evidence" value="ECO:0007669"/>
    <property type="project" value="TreeGrafter"/>
</dbReference>
<evidence type="ECO:0000313" key="8">
    <source>
        <dbReference type="Proteomes" id="UP000315440"/>
    </source>
</evidence>
<evidence type="ECO:0000313" key="7">
    <source>
        <dbReference type="EMBL" id="TWT88230.1"/>
    </source>
</evidence>
<dbReference type="AlphaFoldDB" id="A0A5C5ZM58"/>
<reference evidence="7 8" key="1">
    <citation type="submission" date="2019-02" db="EMBL/GenBank/DDBJ databases">
        <title>Deep-cultivation of Planctomycetes and their phenomic and genomic characterization uncovers novel biology.</title>
        <authorList>
            <person name="Wiegand S."/>
            <person name="Jogler M."/>
            <person name="Boedeker C."/>
            <person name="Pinto D."/>
            <person name="Vollmers J."/>
            <person name="Rivas-Marin E."/>
            <person name="Kohn T."/>
            <person name="Peeters S.H."/>
            <person name="Heuer A."/>
            <person name="Rast P."/>
            <person name="Oberbeckmann S."/>
            <person name="Bunk B."/>
            <person name="Jeske O."/>
            <person name="Meyerdierks A."/>
            <person name="Storesund J.E."/>
            <person name="Kallscheuer N."/>
            <person name="Luecker S."/>
            <person name="Lage O.M."/>
            <person name="Pohl T."/>
            <person name="Merkel B.J."/>
            <person name="Hornburger P."/>
            <person name="Mueller R.-W."/>
            <person name="Bruemmer F."/>
            <person name="Labrenz M."/>
            <person name="Spormann A.M."/>
            <person name="Op Den Camp H."/>
            <person name="Overmann J."/>
            <person name="Amann R."/>
            <person name="Jetten M.S.M."/>
            <person name="Mascher T."/>
            <person name="Medema M.H."/>
            <person name="Devos D.P."/>
            <person name="Kaster A.-K."/>
            <person name="Ovreas L."/>
            <person name="Rohde M."/>
            <person name="Galperin M.Y."/>
            <person name="Jogler C."/>
        </authorList>
    </citation>
    <scope>NUCLEOTIDE SEQUENCE [LARGE SCALE GENOMIC DNA]</scope>
    <source>
        <strain evidence="7 8">Mal64</strain>
    </source>
</reference>
<evidence type="ECO:0000256" key="6">
    <source>
        <dbReference type="SAM" id="Phobius"/>
    </source>
</evidence>
<proteinExistence type="predicted"/>
<sequence>MPRLIDRHLLWQFAVFFLICYISLTGLYIVIDAFGRLDNFVDHAKGGEEGLFAVLVRYYSVRAIAFFNQMSGVLALIAAMFTVTWIQRHNELTALMAAGLPASRVIRPVIVAALLIAVGAVAVREVVIPRWRNELAFDSKNLAGDGVAPLKPRYDALSDVLLGGDGVSIARGVIVGANFVFPPDVVGYGKQITAEEAVNLRADGARPAGYLMRGVSSPAEIGTRPSLRTREGELLVVTHQDAPWLAEDEAYFVSDVPVRLLAADGQWRDNATTRELIDELARPSTELGQDIRVAVHSRLLSPLLDATLLMLGLPLIVSRGANNPFLAIGLAVAVITAFFAVSLGSQALGAAGWLKPTLAAWLPLIVFAPPAAALTQTIDR</sequence>
<dbReference type="Pfam" id="PF03739">
    <property type="entry name" value="LptF_LptG"/>
    <property type="match status" value="2"/>
</dbReference>
<feature type="transmembrane region" description="Helical" evidence="6">
    <location>
        <begin position="360"/>
        <end position="378"/>
    </location>
</feature>
<protein>
    <submittedName>
        <fullName evidence="7">Putative permease YjgP/YjgQ family protein</fullName>
    </submittedName>
</protein>